<keyword evidence="5 7" id="KW-1133">Transmembrane helix</keyword>
<keyword evidence="6 7" id="KW-0472">Membrane</keyword>
<feature type="transmembrane region" description="Helical" evidence="7">
    <location>
        <begin position="242"/>
        <end position="262"/>
    </location>
</feature>
<feature type="transmembrane region" description="Helical" evidence="7">
    <location>
        <begin position="104"/>
        <end position="125"/>
    </location>
</feature>
<evidence type="ECO:0000256" key="1">
    <source>
        <dbReference type="ARBA" id="ARBA00004651"/>
    </source>
</evidence>
<dbReference type="OrthoDB" id="3521657at2"/>
<comment type="caution">
    <text evidence="9">The sequence shown here is derived from an EMBL/GenBank/DDBJ whole genome shotgun (WGS) entry which is preliminary data.</text>
</comment>
<dbReference type="CDD" id="cd06261">
    <property type="entry name" value="TM_PBP2"/>
    <property type="match status" value="1"/>
</dbReference>
<evidence type="ECO:0000256" key="2">
    <source>
        <dbReference type="ARBA" id="ARBA00022448"/>
    </source>
</evidence>
<evidence type="ECO:0000313" key="10">
    <source>
        <dbReference type="Proteomes" id="UP000228755"/>
    </source>
</evidence>
<comment type="similarity">
    <text evidence="7">Belongs to the binding-protein-dependent transport system permease family.</text>
</comment>
<reference evidence="9 10" key="1">
    <citation type="submission" date="2017-11" db="EMBL/GenBank/DDBJ databases">
        <title>Draft genome sequences of strains TRE 1, TRE D, TRE H and TRI 7, isolated from tamarins, belonging to four potential novel Bifidobacterium species.</title>
        <authorList>
            <person name="Mattarelli P."/>
            <person name="Modesto M."/>
            <person name="Bonetti A."/>
            <person name="Puglisi E."/>
            <person name="Morelli L."/>
        </authorList>
    </citation>
    <scope>NUCLEOTIDE SEQUENCE [LARGE SCALE GENOMIC DNA]</scope>
    <source>
        <strain evidence="10">TRED</strain>
    </source>
</reference>
<evidence type="ECO:0000313" key="9">
    <source>
        <dbReference type="EMBL" id="PJM78516.1"/>
    </source>
</evidence>
<keyword evidence="2 7" id="KW-0813">Transport</keyword>
<organism evidence="9 10">
    <name type="scientific">Bifidobacterium scaligerum</name>
    <dbReference type="NCBI Taxonomy" id="2052656"/>
    <lineage>
        <taxon>Bacteria</taxon>
        <taxon>Bacillati</taxon>
        <taxon>Actinomycetota</taxon>
        <taxon>Actinomycetes</taxon>
        <taxon>Bifidobacteriales</taxon>
        <taxon>Bifidobacteriaceae</taxon>
        <taxon>Bifidobacterium</taxon>
    </lineage>
</organism>
<dbReference type="GO" id="GO:0005886">
    <property type="term" value="C:plasma membrane"/>
    <property type="evidence" value="ECO:0007669"/>
    <property type="project" value="UniProtKB-SubCell"/>
</dbReference>
<dbReference type="PANTHER" id="PTHR43744:SF8">
    <property type="entry name" value="SN-GLYCEROL-3-PHOSPHATE TRANSPORT SYSTEM PERMEASE PROTEIN UGPE"/>
    <property type="match status" value="1"/>
</dbReference>
<dbReference type="PANTHER" id="PTHR43744">
    <property type="entry name" value="ABC TRANSPORTER PERMEASE PROTEIN MG189-RELATED-RELATED"/>
    <property type="match status" value="1"/>
</dbReference>
<feature type="transmembrane region" description="Helical" evidence="7">
    <location>
        <begin position="69"/>
        <end position="97"/>
    </location>
</feature>
<dbReference type="AlphaFoldDB" id="A0A2M9HNW8"/>
<feature type="transmembrane region" description="Helical" evidence="7">
    <location>
        <begin position="184"/>
        <end position="209"/>
    </location>
</feature>
<dbReference type="PROSITE" id="PS50928">
    <property type="entry name" value="ABC_TM1"/>
    <property type="match status" value="1"/>
</dbReference>
<comment type="subcellular location">
    <subcellularLocation>
        <location evidence="1 7">Cell membrane</location>
        <topology evidence="1 7">Multi-pass membrane protein</topology>
    </subcellularLocation>
</comment>
<evidence type="ECO:0000256" key="5">
    <source>
        <dbReference type="ARBA" id="ARBA00022989"/>
    </source>
</evidence>
<evidence type="ECO:0000256" key="6">
    <source>
        <dbReference type="ARBA" id="ARBA00023136"/>
    </source>
</evidence>
<dbReference type="EMBL" id="PGLQ01000007">
    <property type="protein sequence ID" value="PJM78516.1"/>
    <property type="molecule type" value="Genomic_DNA"/>
</dbReference>
<dbReference type="Pfam" id="PF00528">
    <property type="entry name" value="BPD_transp_1"/>
    <property type="match status" value="1"/>
</dbReference>
<protein>
    <submittedName>
        <fullName evidence="9">Carbohydrate ABC transporter permease</fullName>
    </submittedName>
</protein>
<feature type="domain" description="ABC transmembrane type-1" evidence="8">
    <location>
        <begin position="73"/>
        <end position="263"/>
    </location>
</feature>
<keyword evidence="3" id="KW-1003">Cell membrane</keyword>
<gene>
    <name evidence="9" type="ORF">CUU80_08680</name>
</gene>
<feature type="transmembrane region" description="Helical" evidence="7">
    <location>
        <begin position="12"/>
        <end position="34"/>
    </location>
</feature>
<dbReference type="InterPro" id="IPR000515">
    <property type="entry name" value="MetI-like"/>
</dbReference>
<dbReference type="InterPro" id="IPR035906">
    <property type="entry name" value="MetI-like_sf"/>
</dbReference>
<evidence type="ECO:0000259" key="8">
    <source>
        <dbReference type="PROSITE" id="PS50928"/>
    </source>
</evidence>
<dbReference type="Gene3D" id="1.10.3720.10">
    <property type="entry name" value="MetI-like"/>
    <property type="match status" value="1"/>
</dbReference>
<evidence type="ECO:0000256" key="4">
    <source>
        <dbReference type="ARBA" id="ARBA00022692"/>
    </source>
</evidence>
<name>A0A2M9HNW8_9BIFI</name>
<accession>A0A2M9HNW8</accession>
<dbReference type="SUPFAM" id="SSF161098">
    <property type="entry name" value="MetI-like"/>
    <property type="match status" value="1"/>
</dbReference>
<dbReference type="Proteomes" id="UP000228755">
    <property type="component" value="Unassembled WGS sequence"/>
</dbReference>
<keyword evidence="10" id="KW-1185">Reference proteome</keyword>
<dbReference type="GO" id="GO:0055085">
    <property type="term" value="P:transmembrane transport"/>
    <property type="evidence" value="ECO:0007669"/>
    <property type="project" value="InterPro"/>
</dbReference>
<proteinExistence type="inferred from homology"/>
<evidence type="ECO:0000256" key="7">
    <source>
        <dbReference type="RuleBase" id="RU363032"/>
    </source>
</evidence>
<feature type="transmembrane region" description="Helical" evidence="7">
    <location>
        <begin position="145"/>
        <end position="163"/>
    </location>
</feature>
<dbReference type="RefSeq" id="WP_100496925.1">
    <property type="nucleotide sequence ID" value="NZ_PGLQ01000007.1"/>
</dbReference>
<evidence type="ECO:0000256" key="3">
    <source>
        <dbReference type="ARBA" id="ARBA00022475"/>
    </source>
</evidence>
<sequence>MIESRANTVPRKIVRTIVTLGSAILCALPLYYVIVSSFKTSVDMTKHPFALPTEWTFANYAQAVADGSIWTAFLNTLIVTVFGVILQVAVGSLAAYAMVLKKNWLTVGMGAVLTLAFCIPVQSTLLPLYKMEGTLGIVDSLPGLIVLYLADSAFCYYLIVGYMRKLPTELFEAARVDGASPFRIYWQIVLPLIRPILATVIVFQTLAVWNDFLRPSVFVSSAEKCTVVLQVYNAVNAFSTNWPLFMAITCIALAPVVVFFMFCQRWIVSGLVAGAVKG</sequence>
<keyword evidence="4 7" id="KW-0812">Transmembrane</keyword>